<dbReference type="GO" id="GO:0004185">
    <property type="term" value="F:serine-type carboxypeptidase activity"/>
    <property type="evidence" value="ECO:0007669"/>
    <property type="project" value="UniProtKB-UniRule"/>
</dbReference>
<feature type="signal peptide" evidence="7">
    <location>
        <begin position="1"/>
        <end position="19"/>
    </location>
</feature>
<feature type="chain" id="PRO_5035487404" description="Carboxypeptidase" evidence="7">
    <location>
        <begin position="20"/>
        <end position="495"/>
    </location>
</feature>
<dbReference type="InterPro" id="IPR018202">
    <property type="entry name" value="Ser_caboxypep_ser_AS"/>
</dbReference>
<evidence type="ECO:0000313" key="9">
    <source>
        <dbReference type="Proteomes" id="UP000812966"/>
    </source>
</evidence>
<evidence type="ECO:0000313" key="8">
    <source>
        <dbReference type="EMBL" id="KAG7558264.1"/>
    </source>
</evidence>
<keyword evidence="6" id="KW-0325">Glycoprotein</keyword>
<evidence type="ECO:0000256" key="1">
    <source>
        <dbReference type="ARBA" id="ARBA00009431"/>
    </source>
</evidence>
<keyword evidence="3 7" id="KW-0645">Protease</keyword>
<comment type="similarity">
    <text evidence="1 7">Belongs to the peptidase S10 family.</text>
</comment>
<proteinExistence type="inferred from homology"/>
<dbReference type="Gene3D" id="1.10.287.410">
    <property type="match status" value="1"/>
</dbReference>
<evidence type="ECO:0000256" key="6">
    <source>
        <dbReference type="ARBA" id="ARBA00023180"/>
    </source>
</evidence>
<keyword evidence="2 7" id="KW-0121">Carboxypeptidase</keyword>
<dbReference type="Pfam" id="PF00450">
    <property type="entry name" value="Peptidase_S10"/>
    <property type="match status" value="1"/>
</dbReference>
<organism evidence="8 9">
    <name type="scientific">Filobasidium floriforme</name>
    <dbReference type="NCBI Taxonomy" id="5210"/>
    <lineage>
        <taxon>Eukaryota</taxon>
        <taxon>Fungi</taxon>
        <taxon>Dikarya</taxon>
        <taxon>Basidiomycota</taxon>
        <taxon>Agaricomycotina</taxon>
        <taxon>Tremellomycetes</taxon>
        <taxon>Filobasidiales</taxon>
        <taxon>Filobasidiaceae</taxon>
        <taxon>Filobasidium</taxon>
    </lineage>
</organism>
<dbReference type="GO" id="GO:0006508">
    <property type="term" value="P:proteolysis"/>
    <property type="evidence" value="ECO:0007669"/>
    <property type="project" value="UniProtKB-KW"/>
</dbReference>
<evidence type="ECO:0000256" key="7">
    <source>
        <dbReference type="RuleBase" id="RU361156"/>
    </source>
</evidence>
<dbReference type="PRINTS" id="PR00724">
    <property type="entry name" value="CRBOXYPTASEC"/>
</dbReference>
<dbReference type="PROSITE" id="PS00131">
    <property type="entry name" value="CARBOXYPEPT_SER_SER"/>
    <property type="match status" value="1"/>
</dbReference>
<dbReference type="EMBL" id="JABELV010000047">
    <property type="protein sequence ID" value="KAG7558264.1"/>
    <property type="molecule type" value="Genomic_DNA"/>
</dbReference>
<dbReference type="AlphaFoldDB" id="A0A8K0JNW8"/>
<dbReference type="Gene3D" id="3.40.50.1820">
    <property type="entry name" value="alpha/beta hydrolase"/>
    <property type="match status" value="1"/>
</dbReference>
<dbReference type="EC" id="3.4.16.-" evidence="7"/>
<reference evidence="8" key="1">
    <citation type="submission" date="2020-04" db="EMBL/GenBank/DDBJ databases">
        <title>Analysis of mating type loci in Filobasidium floriforme.</title>
        <authorList>
            <person name="Nowrousian M."/>
        </authorList>
    </citation>
    <scope>NUCLEOTIDE SEQUENCE</scope>
    <source>
        <strain evidence="8">CBS 6242</strain>
    </source>
</reference>
<keyword evidence="5 7" id="KW-0378">Hydrolase</keyword>
<dbReference type="GO" id="GO:0000324">
    <property type="term" value="C:fungal-type vacuole"/>
    <property type="evidence" value="ECO:0007669"/>
    <property type="project" value="TreeGrafter"/>
</dbReference>
<keyword evidence="9" id="KW-1185">Reference proteome</keyword>
<dbReference type="SUPFAM" id="SSF53474">
    <property type="entry name" value="alpha/beta-Hydrolases"/>
    <property type="match status" value="1"/>
</dbReference>
<evidence type="ECO:0000256" key="5">
    <source>
        <dbReference type="ARBA" id="ARBA00022801"/>
    </source>
</evidence>
<evidence type="ECO:0000256" key="4">
    <source>
        <dbReference type="ARBA" id="ARBA00022729"/>
    </source>
</evidence>
<protein>
    <recommendedName>
        <fullName evidence="7">Carboxypeptidase</fullName>
        <ecNumber evidence="7">3.4.16.-</ecNumber>
    </recommendedName>
</protein>
<keyword evidence="4 7" id="KW-0732">Signal</keyword>
<dbReference type="InterPro" id="IPR029058">
    <property type="entry name" value="AB_hydrolase_fold"/>
</dbReference>
<comment type="caution">
    <text evidence="8">The sequence shown here is derived from an EMBL/GenBank/DDBJ whole genome shotgun (WGS) entry which is preliminary data.</text>
</comment>
<dbReference type="Proteomes" id="UP000812966">
    <property type="component" value="Unassembled WGS sequence"/>
</dbReference>
<gene>
    <name evidence="8" type="ORF">FFLO_02827</name>
</gene>
<dbReference type="InterPro" id="IPR001563">
    <property type="entry name" value="Peptidase_S10"/>
</dbReference>
<accession>A0A8K0JNW8</accession>
<dbReference type="PANTHER" id="PTHR11802">
    <property type="entry name" value="SERINE PROTEASE FAMILY S10 SERINE CARBOXYPEPTIDASE"/>
    <property type="match status" value="1"/>
</dbReference>
<dbReference type="InterPro" id="IPR033124">
    <property type="entry name" value="Ser_caboxypep_his_AS"/>
</dbReference>
<sequence length="495" mass="54873">MRISFSVSLLLAIAGRAAAYSQRQQQVITTDLDADDFHIHPGHTYTLSHLHVPNHKLEIKSHDGDWCDPDVKSYSGYINAGHGRDLFFTFFESRDKPAEDPVVLWINGGPGCSSMLGMYQELGPCTIVDPSHINGTKVNPHSWNSKANVIFLEEPLGVSFSYGRHGQTTGTTEQAAVDVQAFLSLFFKTFDRFRGNAFYMAGESYGGRYLPVFASAVYDLNDRNALHGLPVINLQGVLIGNGITSAFKMQEAYYTYQCTSIEGIGRPLLPIAACVEMRKSLPYCVEMTHAECLKRHDRIACQGAMDFCASKVGEPFWNLGLNPYDVSKRCTRDELADGLCYGEAMRNISTYLDLPEVRSYLGVSERIGNWTACSNKVAQAFADSMDETDMTWLYVAGLLERKIPVISYVGTYDWICNYIGNEAWLEDLEWTGSMGYKTAEVRDWEVEGKVAGYTKTFGGLTFATVAGAGHMVPMDKPVEALALLNRWIEGGGDAL</sequence>
<dbReference type="PROSITE" id="PS00560">
    <property type="entry name" value="CARBOXYPEPT_SER_HIS"/>
    <property type="match status" value="1"/>
</dbReference>
<dbReference type="PANTHER" id="PTHR11802:SF113">
    <property type="entry name" value="SERINE CARBOXYPEPTIDASE CTSA-4.1"/>
    <property type="match status" value="1"/>
</dbReference>
<evidence type="ECO:0000256" key="3">
    <source>
        <dbReference type="ARBA" id="ARBA00022670"/>
    </source>
</evidence>
<evidence type="ECO:0000256" key="2">
    <source>
        <dbReference type="ARBA" id="ARBA00022645"/>
    </source>
</evidence>
<dbReference type="OrthoDB" id="443318at2759"/>
<name>A0A8K0JNW8_9TREE</name>